<organism evidence="1 2">
    <name type="scientific">Endocarpon pusillum</name>
    <dbReference type="NCBI Taxonomy" id="364733"/>
    <lineage>
        <taxon>Eukaryota</taxon>
        <taxon>Fungi</taxon>
        <taxon>Dikarya</taxon>
        <taxon>Ascomycota</taxon>
        <taxon>Pezizomycotina</taxon>
        <taxon>Eurotiomycetes</taxon>
        <taxon>Chaetothyriomycetidae</taxon>
        <taxon>Verrucariales</taxon>
        <taxon>Verrucariaceae</taxon>
        <taxon>Endocarpon</taxon>
    </lineage>
</organism>
<dbReference type="PANTHER" id="PTHR13182">
    <property type="entry name" value="ZINC FINGER PROTEIN 622"/>
    <property type="match status" value="1"/>
</dbReference>
<dbReference type="InterPro" id="IPR040025">
    <property type="entry name" value="Znf622/Rei1/Reh1"/>
</dbReference>
<dbReference type="EMBL" id="JAACFV010000005">
    <property type="protein sequence ID" value="KAF7513472.1"/>
    <property type="molecule type" value="Genomic_DNA"/>
</dbReference>
<evidence type="ECO:0000313" key="1">
    <source>
        <dbReference type="EMBL" id="KAF7513472.1"/>
    </source>
</evidence>
<dbReference type="GO" id="GO:0030687">
    <property type="term" value="C:preribosome, large subunit precursor"/>
    <property type="evidence" value="ECO:0007669"/>
    <property type="project" value="TreeGrafter"/>
</dbReference>
<name>A0A8H7AV26_9EURO</name>
<protein>
    <submittedName>
        <fullName evidence="1">Uncharacterized protein</fullName>
    </submittedName>
</protein>
<comment type="caution">
    <text evidence="1">The sequence shown here is derived from an EMBL/GenBank/DDBJ whole genome shotgun (WGS) entry which is preliminary data.</text>
</comment>
<dbReference type="PANTHER" id="PTHR13182:SF8">
    <property type="entry name" value="CYTOPLASMIC 60S SUBUNIT BIOGENESIS FACTOR ZNF622"/>
    <property type="match status" value="1"/>
</dbReference>
<keyword evidence="2" id="KW-1185">Reference proteome</keyword>
<gene>
    <name evidence="1" type="ORF">GJ744_008766</name>
</gene>
<dbReference type="AlphaFoldDB" id="A0A8H7AV26"/>
<accession>A0A8H7AV26</accession>
<reference evidence="1" key="1">
    <citation type="submission" date="2020-02" db="EMBL/GenBank/DDBJ databases">
        <authorList>
            <person name="Palmer J.M."/>
        </authorList>
    </citation>
    <scope>NUCLEOTIDE SEQUENCE</scope>
    <source>
        <strain evidence="1">EPUS1.4</strain>
        <tissue evidence="1">Thallus</tissue>
    </source>
</reference>
<evidence type="ECO:0000313" key="2">
    <source>
        <dbReference type="Proteomes" id="UP000606974"/>
    </source>
</evidence>
<sequence length="103" mass="11257">MNGSPVDSVYNLKHRMASLPPISADSYAENVATSLVSNKQESFDAVSTSAVVKPSPEEERAEESDGFEDLIGVQAHINCCLFCTNDSDRLEGNLEHMSSEHRL</sequence>
<dbReference type="Proteomes" id="UP000606974">
    <property type="component" value="Unassembled WGS sequence"/>
</dbReference>
<proteinExistence type="predicted"/>
<dbReference type="GO" id="GO:0042273">
    <property type="term" value="P:ribosomal large subunit biogenesis"/>
    <property type="evidence" value="ECO:0007669"/>
    <property type="project" value="TreeGrafter"/>
</dbReference>
<dbReference type="OrthoDB" id="19329at2759"/>